<comment type="caution">
    <text evidence="2">The sequence shown here is derived from an EMBL/GenBank/DDBJ whole genome shotgun (WGS) entry which is preliminary data.</text>
</comment>
<proteinExistence type="predicted"/>
<gene>
    <name evidence="2" type="ORF">GE300_10565</name>
</gene>
<dbReference type="Proteomes" id="UP000474957">
    <property type="component" value="Unassembled WGS sequence"/>
</dbReference>
<evidence type="ECO:0000313" key="3">
    <source>
        <dbReference type="Proteomes" id="UP000474957"/>
    </source>
</evidence>
<accession>A0A6L5Z0I6</accession>
<evidence type="ECO:0000313" key="2">
    <source>
        <dbReference type="EMBL" id="MSU90051.1"/>
    </source>
</evidence>
<keyword evidence="1" id="KW-0732">Signal</keyword>
<reference evidence="2 3" key="1">
    <citation type="submission" date="2019-10" db="EMBL/GenBank/DDBJ databases">
        <title>Cognatihalovulum marinum gen. nov. sp. nov., a new member of the family Rhodobacteraceae isolated from deep seawater of the Northwest Indian Ocean.</title>
        <authorList>
            <person name="Ruan C."/>
            <person name="Wang J."/>
            <person name="Zheng X."/>
            <person name="Song L."/>
            <person name="Zhu Y."/>
            <person name="Huang Y."/>
            <person name="Lu Z."/>
            <person name="Du W."/>
            <person name="Huang L."/>
            <person name="Dai X."/>
        </authorList>
    </citation>
    <scope>NUCLEOTIDE SEQUENCE [LARGE SCALE GENOMIC DNA]</scope>
    <source>
        <strain evidence="2 3">2CG4</strain>
    </source>
</reference>
<organism evidence="2 3">
    <name type="scientific">Halovulum marinum</name>
    <dbReference type="NCBI Taxonomy" id="2662447"/>
    <lineage>
        <taxon>Bacteria</taxon>
        <taxon>Pseudomonadati</taxon>
        <taxon>Pseudomonadota</taxon>
        <taxon>Alphaproteobacteria</taxon>
        <taxon>Rhodobacterales</taxon>
        <taxon>Paracoccaceae</taxon>
        <taxon>Halovulum</taxon>
    </lineage>
</organism>
<sequence length="216" mass="23036">MKPIKAKLLATATAAAIAMTPMAALAQQTQLEAQVQTELEQMGFDLPSDAMFSVSESAEIQAILSSEEAENEKMRQIEEILDARATVDVSNGAQDADVMVADELRSYGYNVDPANLSAELTAQLTGIMESDKSSADKRRAIEVALGDVEYEGIEIGIEPEFDAGLAALLQSELADMGLEVDVSTLTTAQMAEIKAVLETDDSTTDKERAIMSIIAG</sequence>
<dbReference type="EMBL" id="WIND01000007">
    <property type="protein sequence ID" value="MSU90051.1"/>
    <property type="molecule type" value="Genomic_DNA"/>
</dbReference>
<feature type="chain" id="PRO_5026700015" evidence="1">
    <location>
        <begin position="27"/>
        <end position="216"/>
    </location>
</feature>
<protein>
    <submittedName>
        <fullName evidence="2">Uncharacterized protein</fullName>
    </submittedName>
</protein>
<dbReference type="RefSeq" id="WP_154446545.1">
    <property type="nucleotide sequence ID" value="NZ_WIND01000007.1"/>
</dbReference>
<dbReference type="AlphaFoldDB" id="A0A6L5Z0I6"/>
<name>A0A6L5Z0I6_9RHOB</name>
<keyword evidence="3" id="KW-1185">Reference proteome</keyword>
<feature type="signal peptide" evidence="1">
    <location>
        <begin position="1"/>
        <end position="26"/>
    </location>
</feature>
<evidence type="ECO:0000256" key="1">
    <source>
        <dbReference type="SAM" id="SignalP"/>
    </source>
</evidence>